<dbReference type="InterPro" id="IPR003728">
    <property type="entry name" value="Ribosome_maturation_RimP"/>
</dbReference>
<sequence>MNRTAQLSTTSGSVRGAHVRGPLAQHSCTAQHRLVPSLHRQVAWKHELSSGQSRPGTKPQAAAQEFPAATVDYDADSDSVEEFSSGDEAPMDFLDFDESEFPEDPQGEAALEAAAEEEGEETEEEGDEDEEDEDDPPVASSSGQGPIIEVAGMPSWGDAALESAQSVLQQPDLEGLQLYSFRAAAKRDRLYIRLDKLKDKYGSPSLDEVSLFSREFYNALEAKIGEQAAGELSVEVSSPGAERTVRVPSELERFRELPMLVTHEAESEKGSRVLRLIELDTEAGSSVWGLANVRVNRDKRQKLTKKQETQRFEIPLSAIKQARLHLDA</sequence>
<keyword evidence="4" id="KW-1185">Reference proteome</keyword>
<feature type="domain" description="DUF7912" evidence="2">
    <location>
        <begin position="245"/>
        <end position="325"/>
    </location>
</feature>
<organism evidence="3 4">
    <name type="scientific">Coccomyxa viridis</name>
    <dbReference type="NCBI Taxonomy" id="1274662"/>
    <lineage>
        <taxon>Eukaryota</taxon>
        <taxon>Viridiplantae</taxon>
        <taxon>Chlorophyta</taxon>
        <taxon>core chlorophytes</taxon>
        <taxon>Trebouxiophyceae</taxon>
        <taxon>Trebouxiophyceae incertae sedis</taxon>
        <taxon>Coccomyxaceae</taxon>
        <taxon>Coccomyxa</taxon>
    </lineage>
</organism>
<evidence type="ECO:0000313" key="4">
    <source>
        <dbReference type="Proteomes" id="UP001497392"/>
    </source>
</evidence>
<feature type="compositionally biased region" description="Acidic residues" evidence="1">
    <location>
        <begin position="114"/>
        <end position="136"/>
    </location>
</feature>
<evidence type="ECO:0000256" key="1">
    <source>
        <dbReference type="SAM" id="MobiDB-lite"/>
    </source>
</evidence>
<name>A0ABP1FVE6_9CHLO</name>
<dbReference type="PANTHER" id="PTHR34544">
    <property type="entry name" value="OSJNBA0006B20.18 PROTEIN"/>
    <property type="match status" value="1"/>
</dbReference>
<dbReference type="Pfam" id="PF25498">
    <property type="entry name" value="DUF7912"/>
    <property type="match status" value="1"/>
</dbReference>
<reference evidence="3 4" key="1">
    <citation type="submission" date="2024-06" db="EMBL/GenBank/DDBJ databases">
        <authorList>
            <person name="Kraege A."/>
            <person name="Thomma B."/>
        </authorList>
    </citation>
    <scope>NUCLEOTIDE SEQUENCE [LARGE SCALE GENOMIC DNA]</scope>
</reference>
<proteinExistence type="inferred from homology"/>
<comment type="caution">
    <text evidence="3">The sequence shown here is derived from an EMBL/GenBank/DDBJ whole genome shotgun (WGS) entry which is preliminary data.</text>
</comment>
<dbReference type="HAMAP" id="MF_01077">
    <property type="entry name" value="RimP"/>
    <property type="match status" value="1"/>
</dbReference>
<feature type="compositionally biased region" description="Acidic residues" evidence="1">
    <location>
        <begin position="73"/>
        <end position="85"/>
    </location>
</feature>
<feature type="compositionally biased region" description="Polar residues" evidence="1">
    <location>
        <begin position="1"/>
        <end position="13"/>
    </location>
</feature>
<feature type="region of interest" description="Disordered" evidence="1">
    <location>
        <begin position="1"/>
        <end position="20"/>
    </location>
</feature>
<dbReference type="Proteomes" id="UP001497392">
    <property type="component" value="Unassembled WGS sequence"/>
</dbReference>
<evidence type="ECO:0000259" key="2">
    <source>
        <dbReference type="Pfam" id="PF25498"/>
    </source>
</evidence>
<dbReference type="InterPro" id="IPR057234">
    <property type="entry name" value="DUF7912"/>
</dbReference>
<feature type="compositionally biased region" description="Acidic residues" evidence="1">
    <location>
        <begin position="94"/>
        <end position="106"/>
    </location>
</feature>
<feature type="region of interest" description="Disordered" evidence="1">
    <location>
        <begin position="45"/>
        <end position="152"/>
    </location>
</feature>
<protein>
    <submittedName>
        <fullName evidence="3">G5352 protein</fullName>
    </submittedName>
</protein>
<dbReference type="EMBL" id="CAXHTA020000007">
    <property type="protein sequence ID" value="CAL5222919.1"/>
    <property type="molecule type" value="Genomic_DNA"/>
</dbReference>
<gene>
    <name evidence="3" type="primary">g5352</name>
    <name evidence="3" type="ORF">VP750_LOCUS4578</name>
</gene>
<evidence type="ECO:0000313" key="3">
    <source>
        <dbReference type="EMBL" id="CAL5222919.1"/>
    </source>
</evidence>
<accession>A0ABP1FVE6</accession>
<dbReference type="PANTHER" id="PTHR34544:SF3">
    <property type="entry name" value="OS07G0155200 PROTEIN"/>
    <property type="match status" value="1"/>
</dbReference>